<dbReference type="STRING" id="1423758.FC41_GL000240"/>
<dbReference type="EMBL" id="CAKE01000001">
    <property type="protein sequence ID" value="CCI80998.1"/>
    <property type="molecule type" value="Genomic_DNA"/>
</dbReference>
<dbReference type="PATRIC" id="fig|1423758.3.peg.244"/>
<dbReference type="OrthoDB" id="2315357at2"/>
<dbReference type="Proteomes" id="UP000009320">
    <property type="component" value="Unassembled WGS sequence"/>
</dbReference>
<evidence type="ECO:0000256" key="1">
    <source>
        <dbReference type="SAM" id="MobiDB-lite"/>
    </source>
</evidence>
<proteinExistence type="predicted"/>
<feature type="compositionally biased region" description="Basic and acidic residues" evidence="1">
    <location>
        <begin position="41"/>
        <end position="54"/>
    </location>
</feature>
<gene>
    <name evidence="2" type="ORF">BN55_03555</name>
</gene>
<sequence>MIVTNEDHEKTIFKRDNELNLDKFIGKDSENEDTDTTFAPAKKDDDNNEIKKNESTVPGDAGLFDLPSQMQGTWYSVVDGHENKMMIGQNTVSYVNSDGSSTLTLHTLKKDFDISNYMLKPDYQNQTKGWGRAGQMNYNGFNMINIHGWNQSAGAGEYLYWAQEKGQTVLVQGSGANAWTDAVYWKNQSDAQANVDAKFDNLLYQ</sequence>
<evidence type="ECO:0000313" key="3">
    <source>
        <dbReference type="Proteomes" id="UP000009320"/>
    </source>
</evidence>
<comment type="caution">
    <text evidence="2">The sequence shown here is derived from an EMBL/GenBank/DDBJ whole genome shotgun (WGS) entry which is preliminary data.</text>
</comment>
<keyword evidence="3" id="KW-1185">Reference proteome</keyword>
<evidence type="ECO:0000313" key="2">
    <source>
        <dbReference type="EMBL" id="CCI80998.1"/>
    </source>
</evidence>
<dbReference type="eggNOG" id="ENOG50311ZJ">
    <property type="taxonomic scope" value="Bacteria"/>
</dbReference>
<name>I7IV84_9LACO</name>
<reference evidence="2 3" key="1">
    <citation type="submission" date="2012-06" db="EMBL/GenBank/DDBJ databases">
        <title>Draft Genome Sequence of Lactobacillus hominis Strain CRBIP 24.179T, isolated from human intestine.</title>
        <authorList>
            <person name="Cousin S."/>
            <person name="Ma L."/>
            <person name="Bizet C."/>
            <person name="Loux V."/>
            <person name="Bouchier C."/>
            <person name="Clermont D."/>
            <person name="Creno S."/>
        </authorList>
    </citation>
    <scope>NUCLEOTIDE SEQUENCE [LARGE SCALE GENOMIC DNA]</scope>
    <source>
        <strain evidence="3">CRBIP 24.179T</strain>
    </source>
</reference>
<feature type="region of interest" description="Disordered" evidence="1">
    <location>
        <begin position="26"/>
        <end position="61"/>
    </location>
</feature>
<dbReference type="AlphaFoldDB" id="I7IV84"/>
<organism evidence="2 3">
    <name type="scientific">Lactobacillus hominis DSM 23910 = CRBIP 24.179</name>
    <dbReference type="NCBI Taxonomy" id="1423758"/>
    <lineage>
        <taxon>Bacteria</taxon>
        <taxon>Bacillati</taxon>
        <taxon>Bacillota</taxon>
        <taxon>Bacilli</taxon>
        <taxon>Lactobacillales</taxon>
        <taxon>Lactobacillaceae</taxon>
        <taxon>Lactobacillus</taxon>
    </lineage>
</organism>
<accession>I7IV84</accession>
<protein>
    <submittedName>
        <fullName evidence="2">Uncharacterized protein</fullName>
    </submittedName>
</protein>